<sequence>MNKNIQDPENHILSIQVSLDGFSFYVKNDSDSTCVESDSFQFDHIQAPEQALIKIKEIFAALPLLNNTFKEVVVIYDNELFTLVPESLFDQNNLADYLKFNTKILKTDFTVFDELDDFKLINVYIPFSNINNFFFDHFGTFTFFHSQTVFLSSILSSKDQNDGIKQVHVHISETSIAVIAHKNDQLLLNNRFNYENAADCVYYILYCYEQLQLDPEVNPIVLHGIVSENDAIYNLIYDYIRNVRIEQANTRSTALKNTYLQYT</sequence>
<proteinExistence type="predicted"/>
<name>A0ABS8GU90_9FLAO</name>
<keyword evidence="2" id="KW-1185">Reference proteome</keyword>
<gene>
    <name evidence="1" type="ORF">LLW17_11510</name>
</gene>
<accession>A0ABS8GU90</accession>
<protein>
    <submittedName>
        <fullName evidence="1">DUF3822 family protein</fullName>
    </submittedName>
</protein>
<dbReference type="Pfam" id="PF12864">
    <property type="entry name" value="DUF3822"/>
    <property type="match status" value="1"/>
</dbReference>
<evidence type="ECO:0000313" key="2">
    <source>
        <dbReference type="Proteomes" id="UP001197770"/>
    </source>
</evidence>
<dbReference type="RefSeq" id="WP_228230410.1">
    <property type="nucleotide sequence ID" value="NZ_JAJGMW010000014.1"/>
</dbReference>
<comment type="caution">
    <text evidence="1">The sequence shown here is derived from an EMBL/GenBank/DDBJ whole genome shotgun (WGS) entry which is preliminary data.</text>
</comment>
<dbReference type="Proteomes" id="UP001197770">
    <property type="component" value="Unassembled WGS sequence"/>
</dbReference>
<organism evidence="1 2">
    <name type="scientific">Leeuwenhoekiella parthenopeia</name>
    <dbReference type="NCBI Taxonomy" id="2890320"/>
    <lineage>
        <taxon>Bacteria</taxon>
        <taxon>Pseudomonadati</taxon>
        <taxon>Bacteroidota</taxon>
        <taxon>Flavobacteriia</taxon>
        <taxon>Flavobacteriales</taxon>
        <taxon>Flavobacteriaceae</taxon>
        <taxon>Leeuwenhoekiella</taxon>
    </lineage>
</organism>
<dbReference type="InterPro" id="IPR024213">
    <property type="entry name" value="DUF3822"/>
</dbReference>
<dbReference type="EMBL" id="JAJGMW010000014">
    <property type="protein sequence ID" value="MCC4213348.1"/>
    <property type="molecule type" value="Genomic_DNA"/>
</dbReference>
<dbReference type="CDD" id="cd24013">
    <property type="entry name" value="ASKHA_ATPase_BT3980-like"/>
    <property type="match status" value="1"/>
</dbReference>
<reference evidence="1 2" key="1">
    <citation type="submission" date="2021-11" db="EMBL/GenBank/DDBJ databases">
        <title>Seasonal and diel survey of microbial diversity of the Tyrrhenian coast.</title>
        <authorList>
            <person name="Gattoni G."/>
            <person name="Corral P."/>
        </authorList>
    </citation>
    <scope>NUCLEOTIDE SEQUENCE [LARGE SCALE GENOMIC DNA]</scope>
    <source>
        <strain evidence="1 2">Mr9</strain>
    </source>
</reference>
<dbReference type="Gene3D" id="3.30.420.260">
    <property type="match status" value="1"/>
</dbReference>
<dbReference type="Gene3D" id="3.30.420.250">
    <property type="match status" value="1"/>
</dbReference>
<evidence type="ECO:0000313" key="1">
    <source>
        <dbReference type="EMBL" id="MCC4213348.1"/>
    </source>
</evidence>